<protein>
    <submittedName>
        <fullName evidence="3">Uncharacterized protein</fullName>
    </submittedName>
</protein>
<reference evidence="3" key="1">
    <citation type="submission" date="2019-04" db="EMBL/GenBank/DDBJ databases">
        <authorList>
            <person name="Alioto T."/>
            <person name="Alioto T."/>
        </authorList>
    </citation>
    <scope>NUCLEOTIDE SEQUENCE [LARGE SCALE GENOMIC DNA]</scope>
</reference>
<accession>A0A5E4BTV9</accession>
<evidence type="ECO:0000313" key="4">
    <source>
        <dbReference type="Proteomes" id="UP000335636"/>
    </source>
</evidence>
<sequence length="115" mass="12232">MAEPERKVQRFGADPPPAGAPDWTALQPRPAPRLAVRQRPALNAPPEPSGDPLRSLLGTSVSSNQSSPQATLLPGLDQQQPEDGAQKHNLLLAFHGGSGCFFSGPFLFLLEMGPQ</sequence>
<comment type="caution">
    <text evidence="3">The sequence shown here is derived from an EMBL/GenBank/DDBJ whole genome shotgun (WGS) entry which is preliminary data.</text>
</comment>
<organism evidence="3 4">
    <name type="scientific">Marmota monax</name>
    <name type="common">Woodchuck</name>
    <dbReference type="NCBI Taxonomy" id="9995"/>
    <lineage>
        <taxon>Eukaryota</taxon>
        <taxon>Metazoa</taxon>
        <taxon>Chordata</taxon>
        <taxon>Craniata</taxon>
        <taxon>Vertebrata</taxon>
        <taxon>Euteleostomi</taxon>
        <taxon>Mammalia</taxon>
        <taxon>Eutheria</taxon>
        <taxon>Euarchontoglires</taxon>
        <taxon>Glires</taxon>
        <taxon>Rodentia</taxon>
        <taxon>Sciuromorpha</taxon>
        <taxon>Sciuridae</taxon>
        <taxon>Xerinae</taxon>
        <taxon>Marmotini</taxon>
        <taxon>Marmota</taxon>
    </lineage>
</organism>
<feature type="region of interest" description="Disordered" evidence="1">
    <location>
        <begin position="1"/>
        <end position="84"/>
    </location>
</feature>
<dbReference type="Proteomes" id="UP000335636">
    <property type="component" value="Unassembled WGS sequence"/>
</dbReference>
<gene>
    <name evidence="3" type="ORF">MONAX_5E015223</name>
</gene>
<dbReference type="AlphaFoldDB" id="A0A5E4BTV9"/>
<feature type="compositionally biased region" description="Polar residues" evidence="1">
    <location>
        <begin position="57"/>
        <end position="70"/>
    </location>
</feature>
<feature type="transmembrane region" description="Helical" evidence="2">
    <location>
        <begin position="90"/>
        <end position="110"/>
    </location>
</feature>
<dbReference type="EMBL" id="CABDUW010000661">
    <property type="protein sequence ID" value="VTJ73068.1"/>
    <property type="molecule type" value="Genomic_DNA"/>
</dbReference>
<evidence type="ECO:0000256" key="1">
    <source>
        <dbReference type="SAM" id="MobiDB-lite"/>
    </source>
</evidence>
<keyword evidence="2" id="KW-0812">Transmembrane</keyword>
<evidence type="ECO:0000256" key="2">
    <source>
        <dbReference type="SAM" id="Phobius"/>
    </source>
</evidence>
<name>A0A5E4BTV9_MARMO</name>
<keyword evidence="4" id="KW-1185">Reference proteome</keyword>
<feature type="non-terminal residue" evidence="3">
    <location>
        <position position="115"/>
    </location>
</feature>
<evidence type="ECO:0000313" key="3">
    <source>
        <dbReference type="EMBL" id="VTJ73068.1"/>
    </source>
</evidence>
<keyword evidence="2" id="KW-1133">Transmembrane helix</keyword>
<proteinExistence type="predicted"/>
<keyword evidence="2" id="KW-0472">Membrane</keyword>